<evidence type="ECO:0000313" key="3">
    <source>
        <dbReference type="Proteomes" id="UP000285317"/>
    </source>
</evidence>
<evidence type="ECO:0000313" key="2">
    <source>
        <dbReference type="EMBL" id="AZZ54148.1"/>
    </source>
</evidence>
<dbReference type="AlphaFoldDB" id="A0A3Q9V1F0"/>
<dbReference type="InterPro" id="IPR046548">
    <property type="entry name" value="DUF6804"/>
</dbReference>
<protein>
    <submittedName>
        <fullName evidence="2">Uncharacterized protein</fullName>
    </submittedName>
</protein>
<keyword evidence="1" id="KW-1133">Transmembrane helix</keyword>
<reference evidence="2 3" key="1">
    <citation type="submission" date="2018-03" db="EMBL/GenBank/DDBJ databases">
        <title>Bacteriophage NCPPB3778 and a type I-E CRISPR drive the evolution of the US Biological Select Agent, Rathayibacter toxicus.</title>
        <authorList>
            <person name="Davis E.W.II."/>
            <person name="Tabima J.F."/>
            <person name="Weisberg A.J."/>
            <person name="Dantas Lopes L."/>
            <person name="Wiseman M.S."/>
            <person name="Wiseman M.S."/>
            <person name="Pupko T."/>
            <person name="Belcher M.S."/>
            <person name="Sechler A.J."/>
            <person name="Tancos M.A."/>
            <person name="Schroeder B.K."/>
            <person name="Murray T.D."/>
            <person name="Luster D.G."/>
            <person name="Schneider W.L."/>
            <person name="Rogers E."/>
            <person name="Andreote F.D."/>
            <person name="Grunwald N.J."/>
            <person name="Putnam M.L."/>
            <person name="Chang J.H."/>
        </authorList>
    </citation>
    <scope>NUCLEOTIDE SEQUENCE [LARGE SCALE GENOMIC DNA]</scope>
    <source>
        <strain evidence="2 3">DSM 15932</strain>
    </source>
</reference>
<keyword evidence="1" id="KW-0812">Transmembrane</keyword>
<keyword evidence="1" id="KW-0472">Membrane</keyword>
<accession>A0A3Q9V1F0</accession>
<evidence type="ECO:0000256" key="1">
    <source>
        <dbReference type="SAM" id="Phobius"/>
    </source>
</evidence>
<feature type="transmembrane region" description="Helical" evidence="1">
    <location>
        <begin position="73"/>
        <end position="93"/>
    </location>
</feature>
<feature type="transmembrane region" description="Helical" evidence="1">
    <location>
        <begin position="6"/>
        <end position="25"/>
    </location>
</feature>
<dbReference type="EMBL" id="CP028137">
    <property type="protein sequence ID" value="AZZ54148.1"/>
    <property type="molecule type" value="Genomic_DNA"/>
</dbReference>
<name>A0A3Q9V1F0_9MICO</name>
<dbReference type="KEGG" id="rfs:C1I64_03575"/>
<dbReference type="Proteomes" id="UP000285317">
    <property type="component" value="Chromosome"/>
</dbReference>
<sequence>MALAPGILEAIILLAGLALVGGDAYDFVRYPVAILAAVIGWFAIQAKAYYWLIGLAPIVVLWNPVFPFSFPDAVWSSLHLAAVGVVVAAGLIIRVRVAE</sequence>
<dbReference type="Pfam" id="PF20619">
    <property type="entry name" value="DUF6804"/>
    <property type="match status" value="1"/>
</dbReference>
<feature type="transmembrane region" description="Helical" evidence="1">
    <location>
        <begin position="32"/>
        <end position="53"/>
    </location>
</feature>
<organism evidence="2 3">
    <name type="scientific">Rathayibacter festucae DSM 15932</name>
    <dbReference type="NCBI Taxonomy" id="1328866"/>
    <lineage>
        <taxon>Bacteria</taxon>
        <taxon>Bacillati</taxon>
        <taxon>Actinomycetota</taxon>
        <taxon>Actinomycetes</taxon>
        <taxon>Micrococcales</taxon>
        <taxon>Microbacteriaceae</taxon>
        <taxon>Rathayibacter</taxon>
    </lineage>
</organism>
<proteinExistence type="predicted"/>
<gene>
    <name evidence="2" type="ORF">C1I64_03575</name>
</gene>